<gene>
    <name evidence="1" type="ORF">GCM10011579_082860</name>
</gene>
<organism evidence="1 2">
    <name type="scientific">Streptomyces albiflavescens</name>
    <dbReference type="NCBI Taxonomy" id="1623582"/>
    <lineage>
        <taxon>Bacteria</taxon>
        <taxon>Bacillati</taxon>
        <taxon>Actinomycetota</taxon>
        <taxon>Actinomycetes</taxon>
        <taxon>Kitasatosporales</taxon>
        <taxon>Streptomycetaceae</taxon>
        <taxon>Streptomyces</taxon>
    </lineage>
</organism>
<dbReference type="Proteomes" id="UP000600365">
    <property type="component" value="Unassembled WGS sequence"/>
</dbReference>
<protein>
    <submittedName>
        <fullName evidence="1">Uncharacterized protein</fullName>
    </submittedName>
</protein>
<evidence type="ECO:0000313" key="2">
    <source>
        <dbReference type="Proteomes" id="UP000600365"/>
    </source>
</evidence>
<evidence type="ECO:0000313" key="1">
    <source>
        <dbReference type="EMBL" id="GGN88806.1"/>
    </source>
</evidence>
<reference evidence="1 2" key="1">
    <citation type="journal article" date="2014" name="Int. J. Syst. Evol. Microbiol.">
        <title>Complete genome sequence of Corynebacterium casei LMG S-19264T (=DSM 44701T), isolated from a smear-ripened cheese.</title>
        <authorList>
            <consortium name="US DOE Joint Genome Institute (JGI-PGF)"/>
            <person name="Walter F."/>
            <person name="Albersmeier A."/>
            <person name="Kalinowski J."/>
            <person name="Ruckert C."/>
        </authorList>
    </citation>
    <scope>NUCLEOTIDE SEQUENCE [LARGE SCALE GENOMIC DNA]</scope>
    <source>
        <strain evidence="1 2">CGMCC 4.7111</strain>
    </source>
</reference>
<dbReference type="EMBL" id="BMMM01000021">
    <property type="protein sequence ID" value="GGN88806.1"/>
    <property type="molecule type" value="Genomic_DNA"/>
</dbReference>
<dbReference type="AlphaFoldDB" id="A0A917YCX9"/>
<sequence length="41" mass="4613">MAERRGHARFLTEQPPYSIVNRAVETAVLPTAQRYNLGVLS</sequence>
<accession>A0A917YCX9</accession>
<comment type="caution">
    <text evidence="1">The sequence shown here is derived from an EMBL/GenBank/DDBJ whole genome shotgun (WGS) entry which is preliminary data.</text>
</comment>
<name>A0A917YCX9_9ACTN</name>
<dbReference type="RefSeq" id="WP_268240545.1">
    <property type="nucleotide sequence ID" value="NZ_BMMM01000021.1"/>
</dbReference>
<keyword evidence="2" id="KW-1185">Reference proteome</keyword>
<proteinExistence type="predicted"/>